<keyword evidence="2" id="KW-0560">Oxidoreductase</keyword>
<feature type="non-terminal residue" evidence="2">
    <location>
        <position position="1"/>
    </location>
</feature>
<organism evidence="2">
    <name type="scientific">uncultured Thermomicrobiales bacterium</name>
    <dbReference type="NCBI Taxonomy" id="1645740"/>
    <lineage>
        <taxon>Bacteria</taxon>
        <taxon>Pseudomonadati</taxon>
        <taxon>Thermomicrobiota</taxon>
        <taxon>Thermomicrobia</taxon>
        <taxon>Thermomicrobiales</taxon>
        <taxon>environmental samples</taxon>
    </lineage>
</organism>
<proteinExistence type="predicted"/>
<reference evidence="2" key="1">
    <citation type="submission" date="2020-02" db="EMBL/GenBank/DDBJ databases">
        <authorList>
            <person name="Meier V. D."/>
        </authorList>
    </citation>
    <scope>NUCLEOTIDE SEQUENCE</scope>
    <source>
        <strain evidence="2">AVDCRST_MAG88</strain>
    </source>
</reference>
<dbReference type="AlphaFoldDB" id="A0A6J4VBJ8"/>
<accession>A0A6J4VBJ8</accession>
<sequence length="72" mass="7737">PGSSTRRPWSRWPDGIARAGGRRRWRATPSRPRTAPRAPARRPGISTASPATRPSGSPPRSHTARRAGASTT</sequence>
<feature type="compositionally biased region" description="Polar residues" evidence="1">
    <location>
        <begin position="46"/>
        <end position="60"/>
    </location>
</feature>
<name>A0A6J4VBJ8_9BACT</name>
<dbReference type="EC" id="1.4.3.5" evidence="2"/>
<protein>
    <submittedName>
        <fullName evidence="2">Pyridoxamine 5'-phosphate oxidase</fullName>
        <ecNumber evidence="2">1.4.3.5</ecNumber>
    </submittedName>
</protein>
<feature type="non-terminal residue" evidence="2">
    <location>
        <position position="72"/>
    </location>
</feature>
<evidence type="ECO:0000256" key="1">
    <source>
        <dbReference type="SAM" id="MobiDB-lite"/>
    </source>
</evidence>
<feature type="region of interest" description="Disordered" evidence="1">
    <location>
        <begin position="1"/>
        <end position="72"/>
    </location>
</feature>
<dbReference type="EMBL" id="CADCWM010000569">
    <property type="protein sequence ID" value="CAA9569598.1"/>
    <property type="molecule type" value="Genomic_DNA"/>
</dbReference>
<evidence type="ECO:0000313" key="2">
    <source>
        <dbReference type="EMBL" id="CAA9569598.1"/>
    </source>
</evidence>
<dbReference type="GO" id="GO:0004733">
    <property type="term" value="F:pyridoxamine phosphate oxidase activity"/>
    <property type="evidence" value="ECO:0007669"/>
    <property type="project" value="UniProtKB-EC"/>
</dbReference>
<feature type="compositionally biased region" description="Low complexity" evidence="1">
    <location>
        <begin position="27"/>
        <end position="43"/>
    </location>
</feature>
<gene>
    <name evidence="2" type="ORF">AVDCRST_MAG88-2210</name>
</gene>